<reference evidence="2 3" key="1">
    <citation type="journal article" date="2012" name="Science">
        <title>The Paleozoic origin of enzymatic lignin decomposition reconstructed from 31 fungal genomes.</title>
        <authorList>
            <person name="Floudas D."/>
            <person name="Binder M."/>
            <person name="Riley R."/>
            <person name="Barry K."/>
            <person name="Blanchette R.A."/>
            <person name="Henrissat B."/>
            <person name="Martinez A.T."/>
            <person name="Otillar R."/>
            <person name="Spatafora J.W."/>
            <person name="Yadav J.S."/>
            <person name="Aerts A."/>
            <person name="Benoit I."/>
            <person name="Boyd A."/>
            <person name="Carlson A."/>
            <person name="Copeland A."/>
            <person name="Coutinho P.M."/>
            <person name="de Vries R.P."/>
            <person name="Ferreira P."/>
            <person name="Findley K."/>
            <person name="Foster B."/>
            <person name="Gaskell J."/>
            <person name="Glotzer D."/>
            <person name="Gorecki P."/>
            <person name="Heitman J."/>
            <person name="Hesse C."/>
            <person name="Hori C."/>
            <person name="Igarashi K."/>
            <person name="Jurgens J.A."/>
            <person name="Kallen N."/>
            <person name="Kersten P."/>
            <person name="Kohler A."/>
            <person name="Kuees U."/>
            <person name="Kumar T.K.A."/>
            <person name="Kuo A."/>
            <person name="LaButti K."/>
            <person name="Larrondo L.F."/>
            <person name="Lindquist E."/>
            <person name="Ling A."/>
            <person name="Lombard V."/>
            <person name="Lucas S."/>
            <person name="Lundell T."/>
            <person name="Martin R."/>
            <person name="McLaughlin D.J."/>
            <person name="Morgenstern I."/>
            <person name="Morin E."/>
            <person name="Murat C."/>
            <person name="Nagy L.G."/>
            <person name="Nolan M."/>
            <person name="Ohm R.A."/>
            <person name="Patyshakuliyeva A."/>
            <person name="Rokas A."/>
            <person name="Ruiz-Duenas F.J."/>
            <person name="Sabat G."/>
            <person name="Salamov A."/>
            <person name="Samejima M."/>
            <person name="Schmutz J."/>
            <person name="Slot J.C."/>
            <person name="St John F."/>
            <person name="Stenlid J."/>
            <person name="Sun H."/>
            <person name="Sun S."/>
            <person name="Syed K."/>
            <person name="Tsang A."/>
            <person name="Wiebenga A."/>
            <person name="Young D."/>
            <person name="Pisabarro A."/>
            <person name="Eastwood D.C."/>
            <person name="Martin F."/>
            <person name="Cullen D."/>
            <person name="Grigoriev I.V."/>
            <person name="Hibbett D.S."/>
        </authorList>
    </citation>
    <scope>NUCLEOTIDE SEQUENCE [LARGE SCALE GENOMIC DNA]</scope>
    <source>
        <strain evidence="2 3">DJM-731 SS1</strain>
    </source>
</reference>
<gene>
    <name evidence="2" type="ORF">DACRYDRAFT_24535</name>
</gene>
<keyword evidence="3" id="KW-1185">Reference proteome</keyword>
<evidence type="ECO:0000313" key="2">
    <source>
        <dbReference type="EMBL" id="EJT98507.1"/>
    </source>
</evidence>
<proteinExistence type="predicted"/>
<dbReference type="STRING" id="1858805.M5G424"/>
<keyword evidence="1" id="KW-1133">Transmembrane helix</keyword>
<dbReference type="OMA" id="LGQCPLT"/>
<keyword evidence="1" id="KW-0472">Membrane</keyword>
<evidence type="ECO:0000313" key="3">
    <source>
        <dbReference type="Proteomes" id="UP000030653"/>
    </source>
</evidence>
<dbReference type="GeneID" id="63688782"/>
<accession>M5G424</accession>
<keyword evidence="1" id="KW-0812">Transmembrane</keyword>
<feature type="transmembrane region" description="Helical" evidence="1">
    <location>
        <begin position="178"/>
        <end position="197"/>
    </location>
</feature>
<feature type="transmembrane region" description="Helical" evidence="1">
    <location>
        <begin position="81"/>
        <end position="102"/>
    </location>
</feature>
<feature type="transmembrane region" description="Helical" evidence="1">
    <location>
        <begin position="51"/>
        <end position="69"/>
    </location>
</feature>
<protein>
    <submittedName>
        <fullName evidence="2">Tetraspanin</fullName>
    </submittedName>
</protein>
<dbReference type="HOGENOM" id="CLU_066479_1_0_1"/>
<dbReference type="EMBL" id="JH795873">
    <property type="protein sequence ID" value="EJT98507.1"/>
    <property type="molecule type" value="Genomic_DNA"/>
</dbReference>
<evidence type="ECO:0000256" key="1">
    <source>
        <dbReference type="SAM" id="Phobius"/>
    </source>
</evidence>
<dbReference type="OrthoDB" id="2279611at2759"/>
<sequence>MISRKLIVAWSFLLFCLAAAGIVSLVLGIVWKQPNLLINLFISVSDTNAGIAMGVTFLVTSLFAVLAIMQPNASTTLLHVLNWMLVGVGLEVVSIGTFIWYYTLTEKTDFDELWVIQPQDSIVQLQNMFSCCGYFNGTDHAVYQGFCANMQQAMNSTGCFVPLTGAADVMLNDVFSTVYGFMFIVILFFLATACVINKRLEAERFRKIDEKRGGSGFV</sequence>
<dbReference type="AlphaFoldDB" id="M5G424"/>
<dbReference type="Proteomes" id="UP000030653">
    <property type="component" value="Unassembled WGS sequence"/>
</dbReference>
<dbReference type="RefSeq" id="XP_040625405.1">
    <property type="nucleotide sequence ID" value="XM_040773720.1"/>
</dbReference>
<organism evidence="2 3">
    <name type="scientific">Dacryopinax primogenitus (strain DJM 731)</name>
    <name type="common">Brown rot fungus</name>
    <dbReference type="NCBI Taxonomy" id="1858805"/>
    <lineage>
        <taxon>Eukaryota</taxon>
        <taxon>Fungi</taxon>
        <taxon>Dikarya</taxon>
        <taxon>Basidiomycota</taxon>
        <taxon>Agaricomycotina</taxon>
        <taxon>Dacrymycetes</taxon>
        <taxon>Dacrymycetales</taxon>
        <taxon>Dacrymycetaceae</taxon>
        <taxon>Dacryopinax</taxon>
    </lineage>
</organism>
<feature type="transmembrane region" description="Helical" evidence="1">
    <location>
        <begin position="7"/>
        <end position="31"/>
    </location>
</feature>
<name>M5G424_DACPD</name>